<reference evidence="3" key="2">
    <citation type="submission" date="2019-10" db="EMBL/GenBank/DDBJ databases">
        <title>A de novo genome assembly of a pear dwarfing rootstock.</title>
        <authorList>
            <person name="Wang F."/>
            <person name="Wang J."/>
            <person name="Li S."/>
            <person name="Zhang Y."/>
            <person name="Fang M."/>
            <person name="Ma L."/>
            <person name="Zhao Y."/>
            <person name="Jiang S."/>
        </authorList>
    </citation>
    <scope>NUCLEOTIDE SEQUENCE [LARGE SCALE GENOMIC DNA]</scope>
</reference>
<organism evidence="2 3">
    <name type="scientific">Pyrus ussuriensis x Pyrus communis</name>
    <dbReference type="NCBI Taxonomy" id="2448454"/>
    <lineage>
        <taxon>Eukaryota</taxon>
        <taxon>Viridiplantae</taxon>
        <taxon>Streptophyta</taxon>
        <taxon>Embryophyta</taxon>
        <taxon>Tracheophyta</taxon>
        <taxon>Spermatophyta</taxon>
        <taxon>Magnoliopsida</taxon>
        <taxon>eudicotyledons</taxon>
        <taxon>Gunneridae</taxon>
        <taxon>Pentapetalae</taxon>
        <taxon>rosids</taxon>
        <taxon>fabids</taxon>
        <taxon>Rosales</taxon>
        <taxon>Rosaceae</taxon>
        <taxon>Amygdaloideae</taxon>
        <taxon>Maleae</taxon>
        <taxon>Pyrus</taxon>
    </lineage>
</organism>
<accession>A0A5N5I0V8</accession>
<gene>
    <name evidence="2" type="ORF">D8674_028980</name>
</gene>
<dbReference type="EMBL" id="SMOL01000120">
    <property type="protein sequence ID" value="KAB2632733.1"/>
    <property type="molecule type" value="Genomic_DNA"/>
</dbReference>
<name>A0A5N5I0V8_9ROSA</name>
<evidence type="ECO:0000313" key="3">
    <source>
        <dbReference type="Proteomes" id="UP000327157"/>
    </source>
</evidence>
<feature type="compositionally biased region" description="Polar residues" evidence="1">
    <location>
        <begin position="220"/>
        <end position="234"/>
    </location>
</feature>
<dbReference type="Proteomes" id="UP000327157">
    <property type="component" value="Chromosome 6"/>
</dbReference>
<sequence length="373" mass="41670">MNDGIYELIIFSMTTVVAKPELTNTFNFRMGPMSLAILDMAQVFGLRPSGKVVDVSHNYSSTSDIVTRLEYNFSTFKSYQTFFTGFILFVKKNFGPSSTNANRDQKHIKPFQPLFFYFVHCGTSYRLHSPQESYPKPDELENWKEIVHQKNQLLLIEAEAEVEIQAPQQARATVVETSESEPEDQEKPLGAKMYQKDSPSLTLPSRMHVSPSRVKPSTIGEATSSTRQGLTHMSSIHPPTLVVTPTSQFNPSTREMLHFVEDNSNLSSPTHKSHQLAATVFGEPIVPEIFVVSEASSEGSGIIHSSLVSKNDPSQQLKERTHPPPPSRASGSIQANQNQAIVSFAFLQVLFSPKCLPNLQGLDEERLYCFLQS</sequence>
<reference evidence="2 3" key="3">
    <citation type="submission" date="2019-11" db="EMBL/GenBank/DDBJ databases">
        <title>A de novo genome assembly of a pear dwarfing rootstock.</title>
        <authorList>
            <person name="Wang F."/>
            <person name="Wang J."/>
            <person name="Li S."/>
            <person name="Zhang Y."/>
            <person name="Fang M."/>
            <person name="Ma L."/>
            <person name="Zhao Y."/>
            <person name="Jiang S."/>
        </authorList>
    </citation>
    <scope>NUCLEOTIDE SEQUENCE [LARGE SCALE GENOMIC DNA]</scope>
    <source>
        <strain evidence="2">S2</strain>
        <tissue evidence="2">Leaf</tissue>
    </source>
</reference>
<evidence type="ECO:0000313" key="2">
    <source>
        <dbReference type="EMBL" id="KAB2632733.1"/>
    </source>
</evidence>
<proteinExistence type="predicted"/>
<comment type="caution">
    <text evidence="2">The sequence shown here is derived from an EMBL/GenBank/DDBJ whole genome shotgun (WGS) entry which is preliminary data.</text>
</comment>
<feature type="compositionally biased region" description="Polar residues" evidence="1">
    <location>
        <begin position="306"/>
        <end position="316"/>
    </location>
</feature>
<protein>
    <submittedName>
        <fullName evidence="2">TMV resistance protein N-like</fullName>
    </submittedName>
</protein>
<feature type="region of interest" description="Disordered" evidence="1">
    <location>
        <begin position="304"/>
        <end position="334"/>
    </location>
</feature>
<dbReference type="OrthoDB" id="1166685at2759"/>
<reference evidence="2 3" key="1">
    <citation type="submission" date="2019-09" db="EMBL/GenBank/DDBJ databases">
        <authorList>
            <person name="Ou C."/>
        </authorList>
    </citation>
    <scope>NUCLEOTIDE SEQUENCE [LARGE SCALE GENOMIC DNA]</scope>
    <source>
        <strain evidence="2">S2</strain>
        <tissue evidence="2">Leaf</tissue>
    </source>
</reference>
<keyword evidence="3" id="KW-1185">Reference proteome</keyword>
<evidence type="ECO:0000256" key="1">
    <source>
        <dbReference type="SAM" id="MobiDB-lite"/>
    </source>
</evidence>
<dbReference type="AlphaFoldDB" id="A0A5N5I0V8"/>
<feature type="region of interest" description="Disordered" evidence="1">
    <location>
        <begin position="199"/>
        <end position="243"/>
    </location>
</feature>